<dbReference type="InterPro" id="IPR047222">
    <property type="entry name" value="KaiC_C"/>
</dbReference>
<evidence type="ECO:0000313" key="10">
    <source>
        <dbReference type="Proteomes" id="UP000199518"/>
    </source>
</evidence>
<feature type="compositionally biased region" description="Polar residues" evidence="7">
    <location>
        <begin position="1"/>
        <end position="10"/>
    </location>
</feature>
<proteinExistence type="predicted"/>
<evidence type="ECO:0000256" key="2">
    <source>
        <dbReference type="ARBA" id="ARBA00022553"/>
    </source>
</evidence>
<sequence length="585" mass="64787">MDQMESSFRQTEPVPGLPTLPKSPTGIVGLDQITFGGLPTGRPTLFCGNAGCGKTLFGMEFLIHGALDYDEPGVFVAFEETAEDLTQNVRSLGYDLDELQAQNKLYLEHIHIDRSEIDEAGEYDLDGLFIRLALAIDSIGAKRIVLDTLETLFSGFDNAAILRAELRRLFLWLKERGITAVITAERGGDGFTLTRQGLEEYVSDCVILLDHRVNDQVSTRRLRVVKYRGTVHGTNEYPFLIGSDGINVLPITSLALNHAVSEERVSSGVPRLDTMLGGKGFYRGSSILVSGTPGTGKTSLSGHFADAACRRGERVLYFAFEESPRQICRNLTSIGLNLQQWVDGGLLQFHAARPTLYGLETHLAVMHQLIEKFDPHSIIVDPISNFIGAGTQSEAQAMLLRLIDFLKTRGTTAFFVNLVGGGQSQEQTEIAVSSIVDTWLLLRDIELGGERNRGIYILKSRGMAHSNQIREFLLTNHGIELQDVYVGPEGVLTGSMRSAQEARERAEELDRTAELERQRRQRDRKRQALLAQIAVLQSELEDESQHADEAARREQMLQDQAVTVRAAMARSRKADEMNGDIGGEK</sequence>
<dbReference type="STRING" id="1576369.SAMN05421753_101261"/>
<dbReference type="SMART" id="SM00382">
    <property type="entry name" value="AAA"/>
    <property type="match status" value="2"/>
</dbReference>
<feature type="compositionally biased region" description="Basic and acidic residues" evidence="7">
    <location>
        <begin position="500"/>
        <end position="518"/>
    </location>
</feature>
<dbReference type="PANTHER" id="PTHR42926:SF1">
    <property type="entry name" value="CIRCADIAN CLOCK OSCILLATOR PROTEIN KAIC 1"/>
    <property type="match status" value="1"/>
</dbReference>
<feature type="region of interest" description="Disordered" evidence="7">
    <location>
        <begin position="563"/>
        <end position="585"/>
    </location>
</feature>
<evidence type="ECO:0000256" key="4">
    <source>
        <dbReference type="ARBA" id="ARBA00022737"/>
    </source>
</evidence>
<dbReference type="Proteomes" id="UP000199518">
    <property type="component" value="Unassembled WGS sequence"/>
</dbReference>
<dbReference type="InterPro" id="IPR030665">
    <property type="entry name" value="KaiC"/>
</dbReference>
<evidence type="ECO:0000256" key="3">
    <source>
        <dbReference type="ARBA" id="ARBA00022679"/>
    </source>
</evidence>
<dbReference type="SUPFAM" id="SSF52540">
    <property type="entry name" value="P-loop containing nucleoside triphosphate hydrolases"/>
    <property type="match status" value="2"/>
</dbReference>
<dbReference type="PROSITE" id="PS51146">
    <property type="entry name" value="KAIC"/>
    <property type="match status" value="2"/>
</dbReference>
<evidence type="ECO:0000313" key="9">
    <source>
        <dbReference type="EMBL" id="SFH57760.1"/>
    </source>
</evidence>
<keyword evidence="3" id="KW-0808">Transferase</keyword>
<dbReference type="CDD" id="cd19484">
    <property type="entry name" value="KaiC_C"/>
    <property type="match status" value="1"/>
</dbReference>
<dbReference type="EMBL" id="FOQD01000001">
    <property type="protein sequence ID" value="SFH57760.1"/>
    <property type="molecule type" value="Genomic_DNA"/>
</dbReference>
<accession>A0A1I3B6B4</accession>
<dbReference type="Pfam" id="PF06745">
    <property type="entry name" value="ATPase"/>
    <property type="match status" value="2"/>
</dbReference>
<keyword evidence="10" id="KW-1185">Reference proteome</keyword>
<dbReference type="AlphaFoldDB" id="A0A1I3B6B4"/>
<protein>
    <recommendedName>
        <fullName evidence="1">non-specific serine/threonine protein kinase</fullName>
        <ecNumber evidence="1">2.7.11.1</ecNumber>
    </recommendedName>
</protein>
<dbReference type="InterPro" id="IPR047221">
    <property type="entry name" value="KaiC_N"/>
</dbReference>
<organism evidence="9 10">
    <name type="scientific">Planctomicrobium piriforme</name>
    <dbReference type="NCBI Taxonomy" id="1576369"/>
    <lineage>
        <taxon>Bacteria</taxon>
        <taxon>Pseudomonadati</taxon>
        <taxon>Planctomycetota</taxon>
        <taxon>Planctomycetia</taxon>
        <taxon>Planctomycetales</taxon>
        <taxon>Planctomycetaceae</taxon>
        <taxon>Planctomicrobium</taxon>
    </lineage>
</organism>
<dbReference type="PANTHER" id="PTHR42926">
    <property type="match status" value="1"/>
</dbReference>
<gene>
    <name evidence="9" type="ORF">SAMN05421753_101261</name>
</gene>
<dbReference type="InterPro" id="IPR010624">
    <property type="entry name" value="KaiC_dom"/>
</dbReference>
<keyword evidence="6" id="KW-0378">Hydrolase</keyword>
<keyword evidence="2" id="KW-0597">Phosphoprotein</keyword>
<dbReference type="InterPro" id="IPR027417">
    <property type="entry name" value="P-loop_NTPase"/>
</dbReference>
<dbReference type="GO" id="GO:0005524">
    <property type="term" value="F:ATP binding"/>
    <property type="evidence" value="ECO:0007669"/>
    <property type="project" value="InterPro"/>
</dbReference>
<evidence type="ECO:0000256" key="5">
    <source>
        <dbReference type="ARBA" id="ARBA00022777"/>
    </source>
</evidence>
<feature type="region of interest" description="Disordered" evidence="7">
    <location>
        <begin position="496"/>
        <end position="521"/>
    </location>
</feature>
<reference evidence="10" key="1">
    <citation type="submission" date="2016-10" db="EMBL/GenBank/DDBJ databases">
        <authorList>
            <person name="Varghese N."/>
            <person name="Submissions S."/>
        </authorList>
    </citation>
    <scope>NUCLEOTIDE SEQUENCE [LARGE SCALE GENOMIC DNA]</scope>
    <source>
        <strain evidence="10">DSM 26348</strain>
    </source>
</reference>
<feature type="domain" description="KaiC" evidence="8">
    <location>
        <begin position="21"/>
        <end position="262"/>
    </location>
</feature>
<dbReference type="PIRSF" id="PIRSF039117">
    <property type="entry name" value="KaiC"/>
    <property type="match status" value="1"/>
</dbReference>
<evidence type="ECO:0000259" key="8">
    <source>
        <dbReference type="PROSITE" id="PS51146"/>
    </source>
</evidence>
<dbReference type="InterPro" id="IPR051347">
    <property type="entry name" value="Circadian_clock_KaiC-rel"/>
</dbReference>
<dbReference type="Gene3D" id="3.40.50.300">
    <property type="entry name" value="P-loop containing nucleotide triphosphate hydrolases"/>
    <property type="match status" value="2"/>
</dbReference>
<name>A0A1I3B6B4_9PLAN</name>
<evidence type="ECO:0000256" key="7">
    <source>
        <dbReference type="SAM" id="MobiDB-lite"/>
    </source>
</evidence>
<keyword evidence="4" id="KW-0677">Repeat</keyword>
<dbReference type="InterPro" id="IPR003593">
    <property type="entry name" value="AAA+_ATPase"/>
</dbReference>
<feature type="domain" description="KaiC" evidence="8">
    <location>
        <begin position="263"/>
        <end position="500"/>
    </location>
</feature>
<dbReference type="CDD" id="cd19485">
    <property type="entry name" value="KaiC-N"/>
    <property type="match status" value="1"/>
</dbReference>
<dbReference type="NCBIfam" id="NF006799">
    <property type="entry name" value="PRK09302.1"/>
    <property type="match status" value="1"/>
</dbReference>
<evidence type="ECO:0000256" key="1">
    <source>
        <dbReference type="ARBA" id="ARBA00012513"/>
    </source>
</evidence>
<dbReference type="EC" id="2.7.11.1" evidence="1"/>
<evidence type="ECO:0000256" key="6">
    <source>
        <dbReference type="ARBA" id="ARBA00022801"/>
    </source>
</evidence>
<feature type="compositionally biased region" description="Basic and acidic residues" evidence="7">
    <location>
        <begin position="572"/>
        <end position="585"/>
    </location>
</feature>
<dbReference type="InterPro" id="IPR014774">
    <property type="entry name" value="KaiC-like_dom"/>
</dbReference>
<feature type="region of interest" description="Disordered" evidence="7">
    <location>
        <begin position="1"/>
        <end position="23"/>
    </location>
</feature>
<dbReference type="GO" id="GO:0016787">
    <property type="term" value="F:hydrolase activity"/>
    <property type="evidence" value="ECO:0007669"/>
    <property type="project" value="UniProtKB-KW"/>
</dbReference>
<keyword evidence="5" id="KW-0418">Kinase</keyword>
<dbReference type="GO" id="GO:0004674">
    <property type="term" value="F:protein serine/threonine kinase activity"/>
    <property type="evidence" value="ECO:0007669"/>
    <property type="project" value="UniProtKB-EC"/>
</dbReference>